<gene>
    <name evidence="3" type="ORF">KIH27_21650</name>
</gene>
<reference evidence="3 4" key="1">
    <citation type="submission" date="2021-05" db="EMBL/GenBank/DDBJ databases">
        <title>Mycobacterium acidophilum sp. nov., an extremely acid-tolerant member of the genus Mycobacterium.</title>
        <authorList>
            <person name="Xia J."/>
        </authorList>
    </citation>
    <scope>NUCLEOTIDE SEQUENCE [LARGE SCALE GENOMIC DNA]</scope>
    <source>
        <strain evidence="3 4">M1</strain>
    </source>
</reference>
<evidence type="ECO:0000256" key="1">
    <source>
        <dbReference type="SAM" id="Phobius"/>
    </source>
</evidence>
<dbReference type="InterPro" id="IPR025403">
    <property type="entry name" value="TgpA-like_C"/>
</dbReference>
<dbReference type="Pfam" id="PF13559">
    <property type="entry name" value="DUF4129"/>
    <property type="match status" value="1"/>
</dbReference>
<evidence type="ECO:0000313" key="4">
    <source>
        <dbReference type="Proteomes" id="UP001519535"/>
    </source>
</evidence>
<feature type="transmembrane region" description="Helical" evidence="1">
    <location>
        <begin position="53"/>
        <end position="73"/>
    </location>
</feature>
<proteinExistence type="predicted"/>
<evidence type="ECO:0000259" key="2">
    <source>
        <dbReference type="Pfam" id="PF13559"/>
    </source>
</evidence>
<name>A0ABS5RPG1_9MYCO</name>
<dbReference type="EMBL" id="JAHCLR010000090">
    <property type="protein sequence ID" value="MBS9536191.1"/>
    <property type="molecule type" value="Genomic_DNA"/>
</dbReference>
<organism evidence="3 4">
    <name type="scientific">Mycolicibacter acidiphilus</name>
    <dbReference type="NCBI Taxonomy" id="2835306"/>
    <lineage>
        <taxon>Bacteria</taxon>
        <taxon>Bacillati</taxon>
        <taxon>Actinomycetota</taxon>
        <taxon>Actinomycetes</taxon>
        <taxon>Mycobacteriales</taxon>
        <taxon>Mycobacteriaceae</taxon>
        <taxon>Mycolicibacter</taxon>
    </lineage>
</organism>
<keyword evidence="1" id="KW-0472">Membrane</keyword>
<dbReference type="Proteomes" id="UP001519535">
    <property type="component" value="Unassembled WGS sequence"/>
</dbReference>
<keyword evidence="1" id="KW-1133">Transmembrane helix</keyword>
<accession>A0ABS5RPG1</accession>
<sequence length="199" mass="21123">MPTIEIDRDTAREAAERELAKPIYPRPSLREQLIDFVETLLQRLVAKGATVPGGWFTISVLVLLTVVAVVAAVRISRRTLGGGHGEPALFGAAKASAAEHRTVAQRCAAAGDWAGAIRHRLRAVARELEQAGVVDAAPGRTATELARTAGAALPALADDLTRAAQTFNDVSYGELPATEPGYRLIADLDETLRRDAVPA</sequence>
<comment type="caution">
    <text evidence="3">The sequence shown here is derived from an EMBL/GenBank/DDBJ whole genome shotgun (WGS) entry which is preliminary data.</text>
</comment>
<dbReference type="RefSeq" id="WP_214095019.1">
    <property type="nucleotide sequence ID" value="NZ_JAHCLR010000090.1"/>
</dbReference>
<keyword evidence="1" id="KW-0812">Transmembrane</keyword>
<evidence type="ECO:0000313" key="3">
    <source>
        <dbReference type="EMBL" id="MBS9536191.1"/>
    </source>
</evidence>
<keyword evidence="4" id="KW-1185">Reference proteome</keyword>
<feature type="domain" description="Protein-glutamine gamma-glutamyltransferase-like C-terminal" evidence="2">
    <location>
        <begin position="121"/>
        <end position="189"/>
    </location>
</feature>
<protein>
    <submittedName>
        <fullName evidence="3">DUF4129 domain-containing protein</fullName>
    </submittedName>
</protein>